<dbReference type="InterPro" id="IPR011701">
    <property type="entry name" value="MFS"/>
</dbReference>
<dbReference type="AlphaFoldDB" id="A0A1I4FH95"/>
<evidence type="ECO:0000256" key="5">
    <source>
        <dbReference type="ARBA" id="ARBA00023136"/>
    </source>
</evidence>
<dbReference type="InterPro" id="IPR020846">
    <property type="entry name" value="MFS_dom"/>
</dbReference>
<dbReference type="RefSeq" id="WP_090188930.1">
    <property type="nucleotide sequence ID" value="NZ_FOTF01000009.1"/>
</dbReference>
<evidence type="ECO:0000256" key="6">
    <source>
        <dbReference type="SAM" id="Phobius"/>
    </source>
</evidence>
<sequence>MTNPIDAPATGRWRALALICLGVVGVMTTWFSATAIIPELVLDWGLSTSQAAWLTNAVQLGFVAGAMASSIVNLPDMVRMQTLMAVSALIACAANAALLLDPSPGGAIAARFVTGIALAGVYPPALKLMATWFLRGRGLALGFLIGALTLGSSMPHLFRALTAGIAWQAVVIATSLATLAAAFLFATALREGPHGFGRATFDPRQCLRVFTQKPLMLVNLGYFGHMWELYAMWAWFLAFGAAAAQGGMTPFPFGSASMLSFVVVGSGVIGCILGGVLSDRIGRCLTTAGMMAVSAVCALLIGFTFDGPGWLLALVAIIWGISVIGDSAQFSAAVTELADQRFVGTAVTLQLGFGFALTVVAISIMPIVAEWLGGWQWAFAVLVPGPAIGAFAMMWLRRLPEAAALAGGRR</sequence>
<dbReference type="InterPro" id="IPR036259">
    <property type="entry name" value="MFS_trans_sf"/>
</dbReference>
<feature type="transmembrane region" description="Helical" evidence="6">
    <location>
        <begin position="15"/>
        <end position="37"/>
    </location>
</feature>
<evidence type="ECO:0000256" key="2">
    <source>
        <dbReference type="ARBA" id="ARBA00022475"/>
    </source>
</evidence>
<evidence type="ECO:0000313" key="8">
    <source>
        <dbReference type="EMBL" id="SFL16307.1"/>
    </source>
</evidence>
<feature type="transmembrane region" description="Helical" evidence="6">
    <location>
        <begin position="284"/>
        <end position="305"/>
    </location>
</feature>
<dbReference type="Proteomes" id="UP000199550">
    <property type="component" value="Unassembled WGS sequence"/>
</dbReference>
<dbReference type="PANTHER" id="PTHR43124">
    <property type="entry name" value="PURINE EFFLUX PUMP PBUE"/>
    <property type="match status" value="1"/>
</dbReference>
<evidence type="ECO:0000256" key="1">
    <source>
        <dbReference type="ARBA" id="ARBA00004651"/>
    </source>
</evidence>
<feature type="transmembrane region" description="Helical" evidence="6">
    <location>
        <begin position="106"/>
        <end position="126"/>
    </location>
</feature>
<keyword evidence="9" id="KW-1185">Reference proteome</keyword>
<evidence type="ECO:0000256" key="4">
    <source>
        <dbReference type="ARBA" id="ARBA00022989"/>
    </source>
</evidence>
<evidence type="ECO:0000313" key="9">
    <source>
        <dbReference type="Proteomes" id="UP000199550"/>
    </source>
</evidence>
<evidence type="ECO:0000259" key="7">
    <source>
        <dbReference type="PROSITE" id="PS50850"/>
    </source>
</evidence>
<feature type="transmembrane region" description="Helical" evidence="6">
    <location>
        <begin position="311"/>
        <end position="334"/>
    </location>
</feature>
<dbReference type="SUPFAM" id="SSF103473">
    <property type="entry name" value="MFS general substrate transporter"/>
    <property type="match status" value="1"/>
</dbReference>
<dbReference type="OrthoDB" id="9781976at2"/>
<keyword evidence="4 6" id="KW-1133">Transmembrane helix</keyword>
<feature type="transmembrane region" description="Helical" evidence="6">
    <location>
        <begin position="375"/>
        <end position="396"/>
    </location>
</feature>
<proteinExistence type="predicted"/>
<dbReference type="STRING" id="195913.SAMN04488004_10941"/>
<comment type="subcellular location">
    <subcellularLocation>
        <location evidence="1">Cell membrane</location>
        <topology evidence="1">Multi-pass membrane protein</topology>
    </subcellularLocation>
</comment>
<feature type="domain" description="Major facilitator superfamily (MFS) profile" evidence="7">
    <location>
        <begin position="15"/>
        <end position="401"/>
    </location>
</feature>
<feature type="transmembrane region" description="Helical" evidence="6">
    <location>
        <begin position="256"/>
        <end position="277"/>
    </location>
</feature>
<keyword evidence="5 6" id="KW-0472">Membrane</keyword>
<feature type="transmembrane region" description="Helical" evidence="6">
    <location>
        <begin position="222"/>
        <end position="244"/>
    </location>
</feature>
<organism evidence="8 9">
    <name type="scientific">Loktanella salsilacus</name>
    <dbReference type="NCBI Taxonomy" id="195913"/>
    <lineage>
        <taxon>Bacteria</taxon>
        <taxon>Pseudomonadati</taxon>
        <taxon>Pseudomonadota</taxon>
        <taxon>Alphaproteobacteria</taxon>
        <taxon>Rhodobacterales</taxon>
        <taxon>Roseobacteraceae</taxon>
        <taxon>Loktanella</taxon>
    </lineage>
</organism>
<feature type="transmembrane region" description="Helical" evidence="6">
    <location>
        <begin position="346"/>
        <end position="369"/>
    </location>
</feature>
<gene>
    <name evidence="8" type="ORF">SAMN04488004_10941</name>
</gene>
<dbReference type="Gene3D" id="1.20.1250.20">
    <property type="entry name" value="MFS general substrate transporter like domains"/>
    <property type="match status" value="2"/>
</dbReference>
<dbReference type="PANTHER" id="PTHR43124:SF3">
    <property type="entry name" value="CHLORAMPHENICOL EFFLUX PUMP RV0191"/>
    <property type="match status" value="1"/>
</dbReference>
<feature type="transmembrane region" description="Helical" evidence="6">
    <location>
        <begin position="164"/>
        <end position="189"/>
    </location>
</feature>
<protein>
    <submittedName>
        <fullName evidence="8">Nitrate/nitrite transporter NarK</fullName>
    </submittedName>
</protein>
<keyword evidence="2" id="KW-1003">Cell membrane</keyword>
<dbReference type="EMBL" id="FOTF01000009">
    <property type="protein sequence ID" value="SFL16307.1"/>
    <property type="molecule type" value="Genomic_DNA"/>
</dbReference>
<feature type="transmembrane region" description="Helical" evidence="6">
    <location>
        <begin position="57"/>
        <end position="75"/>
    </location>
</feature>
<evidence type="ECO:0000256" key="3">
    <source>
        <dbReference type="ARBA" id="ARBA00022692"/>
    </source>
</evidence>
<name>A0A1I4FH95_9RHOB</name>
<dbReference type="PROSITE" id="PS50850">
    <property type="entry name" value="MFS"/>
    <property type="match status" value="1"/>
</dbReference>
<dbReference type="GO" id="GO:0022857">
    <property type="term" value="F:transmembrane transporter activity"/>
    <property type="evidence" value="ECO:0007669"/>
    <property type="project" value="InterPro"/>
</dbReference>
<dbReference type="Pfam" id="PF07690">
    <property type="entry name" value="MFS_1"/>
    <property type="match status" value="1"/>
</dbReference>
<feature type="transmembrane region" description="Helical" evidence="6">
    <location>
        <begin position="82"/>
        <end position="100"/>
    </location>
</feature>
<feature type="transmembrane region" description="Helical" evidence="6">
    <location>
        <begin position="138"/>
        <end position="158"/>
    </location>
</feature>
<keyword evidence="3 6" id="KW-0812">Transmembrane</keyword>
<reference evidence="9" key="1">
    <citation type="submission" date="2016-10" db="EMBL/GenBank/DDBJ databases">
        <authorList>
            <person name="Varghese N."/>
            <person name="Submissions S."/>
        </authorList>
    </citation>
    <scope>NUCLEOTIDE SEQUENCE [LARGE SCALE GENOMIC DNA]</scope>
    <source>
        <strain evidence="9">DSM 16199</strain>
    </source>
</reference>
<dbReference type="InterPro" id="IPR050189">
    <property type="entry name" value="MFS_Efflux_Transporters"/>
</dbReference>
<dbReference type="GO" id="GO:0005886">
    <property type="term" value="C:plasma membrane"/>
    <property type="evidence" value="ECO:0007669"/>
    <property type="project" value="UniProtKB-SubCell"/>
</dbReference>
<accession>A0A1I4FH95</accession>